<protein>
    <recommendedName>
        <fullName evidence="14">DNA-binding TFAR19-related protein</fullName>
    </recommendedName>
</protein>
<accession>A0A6G1MMA7</accession>
<comment type="similarity">
    <text evidence="1">Belongs to the PDCD5 family.</text>
</comment>
<dbReference type="EMBL" id="WIWT01000087">
    <property type="protein sequence ID" value="KAF3202529.1"/>
    <property type="molecule type" value="Genomic_DNA"/>
</dbReference>
<gene>
    <name evidence="3" type="ORF">TWF102_010962</name>
    <name evidence="8" type="ORF">TWF106_007179</name>
    <name evidence="7" type="ORF">TWF191_009885</name>
    <name evidence="6" type="ORF">TWF679_010774</name>
    <name evidence="4" type="ORF">TWF703_004059</name>
    <name evidence="5" type="ORF">TWF788_000423</name>
</gene>
<dbReference type="PIRSF" id="PIRSF015730">
    <property type="entry name" value="TFAR19"/>
    <property type="match status" value="1"/>
</dbReference>
<dbReference type="Pfam" id="PF01984">
    <property type="entry name" value="dsDNA_bind"/>
    <property type="match status" value="1"/>
</dbReference>
<feature type="compositionally biased region" description="Low complexity" evidence="2">
    <location>
        <begin position="12"/>
        <end position="22"/>
    </location>
</feature>
<dbReference type="OrthoDB" id="10252486at2759"/>
<evidence type="ECO:0000313" key="4">
    <source>
        <dbReference type="EMBL" id="KAF3139119.1"/>
    </source>
</evidence>
<sequence length="131" mass="14690">MDDDDLQKIRQARLQQLQQEQGSSGGGQSDQQGAQREAETEARKSMLSQILTPEANDRLGRIALVKADRARDLENRLIMMARAGQIRQRITDTELRGMLESASGAEGKKEEGKVVFRRRGGGFDDDDDDWD</sequence>
<dbReference type="SUPFAM" id="SSF46950">
    <property type="entry name" value="Double-stranded DNA-binding domain"/>
    <property type="match status" value="1"/>
</dbReference>
<evidence type="ECO:0000313" key="8">
    <source>
        <dbReference type="EMBL" id="KAF3219065.1"/>
    </source>
</evidence>
<dbReference type="EMBL" id="WIWS01000038">
    <property type="protein sequence ID" value="KAF3219065.1"/>
    <property type="molecule type" value="Genomic_DNA"/>
</dbReference>
<dbReference type="EMBL" id="JAABOE010000010">
    <property type="protein sequence ID" value="KAF3188681.1"/>
    <property type="molecule type" value="Genomic_DNA"/>
</dbReference>
<name>A0A6G1MMA7_ORBOL</name>
<dbReference type="Gene3D" id="1.10.8.140">
    <property type="entry name" value="PDCD5-like"/>
    <property type="match status" value="1"/>
</dbReference>
<evidence type="ECO:0000313" key="7">
    <source>
        <dbReference type="EMBL" id="KAF3214064.1"/>
    </source>
</evidence>
<dbReference type="GO" id="GO:0005829">
    <property type="term" value="C:cytosol"/>
    <property type="evidence" value="ECO:0007669"/>
    <property type="project" value="TreeGrafter"/>
</dbReference>
<evidence type="ECO:0000256" key="1">
    <source>
        <dbReference type="ARBA" id="ARBA00010490"/>
    </source>
</evidence>
<evidence type="ECO:0000313" key="13">
    <source>
        <dbReference type="Proteomes" id="UP000483672"/>
    </source>
</evidence>
<comment type="caution">
    <text evidence="4">The sequence shown here is derived from an EMBL/GenBank/DDBJ whole genome shotgun (WGS) entry which is preliminary data.</text>
</comment>
<feature type="region of interest" description="Disordered" evidence="2">
    <location>
        <begin position="1"/>
        <end position="52"/>
    </location>
</feature>
<evidence type="ECO:0000256" key="2">
    <source>
        <dbReference type="SAM" id="MobiDB-lite"/>
    </source>
</evidence>
<dbReference type="Proteomes" id="UP000472727">
    <property type="component" value="Unassembled WGS sequence"/>
</dbReference>
<proteinExistence type="inferred from homology"/>
<evidence type="ECO:0000313" key="3">
    <source>
        <dbReference type="EMBL" id="KAF3086778.1"/>
    </source>
</evidence>
<dbReference type="PANTHER" id="PTHR10840:SF0">
    <property type="entry name" value="PROGRAMMED CELL DEATH PROTEIN 5"/>
    <property type="match status" value="1"/>
</dbReference>
<dbReference type="Proteomes" id="UP000475325">
    <property type="component" value="Unassembled WGS sequence"/>
</dbReference>
<evidence type="ECO:0000313" key="11">
    <source>
        <dbReference type="Proteomes" id="UP000479691"/>
    </source>
</evidence>
<dbReference type="AlphaFoldDB" id="A0A6G1MMA7"/>
<dbReference type="EMBL" id="WIQZ01000020">
    <property type="protein sequence ID" value="KAF3139119.1"/>
    <property type="molecule type" value="Genomic_DNA"/>
</dbReference>
<evidence type="ECO:0008006" key="14">
    <source>
        <dbReference type="Google" id="ProtNLM"/>
    </source>
</evidence>
<dbReference type="Proteomes" id="UP000480548">
    <property type="component" value="Unassembled WGS sequence"/>
</dbReference>
<dbReference type="InterPro" id="IPR036883">
    <property type="entry name" value="PDCD5-like_sf"/>
</dbReference>
<dbReference type="Proteomes" id="UP000479691">
    <property type="component" value="Unassembled WGS sequence"/>
</dbReference>
<evidence type="ECO:0000313" key="5">
    <source>
        <dbReference type="EMBL" id="KAF3188681.1"/>
    </source>
</evidence>
<dbReference type="EMBL" id="WIPF01000074">
    <property type="protein sequence ID" value="KAF3214064.1"/>
    <property type="molecule type" value="Genomic_DNA"/>
</dbReference>
<dbReference type="EMBL" id="WIQW01000081">
    <property type="protein sequence ID" value="KAF3086778.1"/>
    <property type="molecule type" value="Genomic_DNA"/>
</dbReference>
<dbReference type="Proteomes" id="UP000483672">
    <property type="component" value="Unassembled WGS sequence"/>
</dbReference>
<evidence type="ECO:0000313" key="12">
    <source>
        <dbReference type="Proteomes" id="UP000480548"/>
    </source>
</evidence>
<organism evidence="4 12">
    <name type="scientific">Orbilia oligospora</name>
    <name type="common">Nematode-trapping fungus</name>
    <name type="synonym">Arthrobotrys oligospora</name>
    <dbReference type="NCBI Taxonomy" id="2813651"/>
    <lineage>
        <taxon>Eukaryota</taxon>
        <taxon>Fungi</taxon>
        <taxon>Dikarya</taxon>
        <taxon>Ascomycota</taxon>
        <taxon>Pezizomycotina</taxon>
        <taxon>Orbiliomycetes</taxon>
        <taxon>Orbiliales</taxon>
        <taxon>Orbiliaceae</taxon>
        <taxon>Orbilia</taxon>
    </lineage>
</organism>
<dbReference type="GO" id="GO:0003677">
    <property type="term" value="F:DNA binding"/>
    <property type="evidence" value="ECO:0007669"/>
    <property type="project" value="InterPro"/>
</dbReference>
<dbReference type="PANTHER" id="PTHR10840">
    <property type="entry name" value="PROGRAMMED CELL DEATH PROTEIN 5"/>
    <property type="match status" value="1"/>
</dbReference>
<dbReference type="GO" id="GO:0005634">
    <property type="term" value="C:nucleus"/>
    <property type="evidence" value="ECO:0007669"/>
    <property type="project" value="TreeGrafter"/>
</dbReference>
<reference evidence="9 10" key="1">
    <citation type="submission" date="2019-06" db="EMBL/GenBank/DDBJ databases">
        <authorList>
            <person name="Palmer J.M."/>
        </authorList>
    </citation>
    <scope>NUCLEOTIDE SEQUENCE [LARGE SCALE GENOMIC DNA]</scope>
    <source>
        <strain evidence="3 10">TWF102</strain>
        <strain evidence="8 9">TWF106</strain>
        <strain evidence="7 13">TWF191</strain>
        <strain evidence="6">TWF679</strain>
        <strain evidence="4 12">TWF703</strain>
        <strain evidence="5 11">TWF788</strain>
    </source>
</reference>
<evidence type="ECO:0000313" key="9">
    <source>
        <dbReference type="Proteomes" id="UP000472727"/>
    </source>
</evidence>
<dbReference type="InterPro" id="IPR002836">
    <property type="entry name" value="PDCD5-like"/>
</dbReference>
<evidence type="ECO:0000313" key="6">
    <source>
        <dbReference type="EMBL" id="KAF3202529.1"/>
    </source>
</evidence>
<dbReference type="Proteomes" id="UP000614610">
    <property type="component" value="Unassembled WGS sequence"/>
</dbReference>
<evidence type="ECO:0000313" key="10">
    <source>
        <dbReference type="Proteomes" id="UP000475325"/>
    </source>
</evidence>